<protein>
    <submittedName>
        <fullName evidence="1">Uncharacterized protein</fullName>
    </submittedName>
</protein>
<dbReference type="Proteomes" id="UP001201449">
    <property type="component" value="Unassembled WGS sequence"/>
</dbReference>
<organism evidence="1 2">
    <name type="scientific">Mariniradius sediminis</name>
    <dbReference type="NCBI Taxonomy" id="2909237"/>
    <lineage>
        <taxon>Bacteria</taxon>
        <taxon>Pseudomonadati</taxon>
        <taxon>Bacteroidota</taxon>
        <taxon>Cytophagia</taxon>
        <taxon>Cytophagales</taxon>
        <taxon>Cyclobacteriaceae</taxon>
        <taxon>Mariniradius</taxon>
    </lineage>
</organism>
<proteinExistence type="predicted"/>
<accession>A0ABS9C0N8</accession>
<reference evidence="1 2" key="1">
    <citation type="submission" date="2022-01" db="EMBL/GenBank/DDBJ databases">
        <title>Mariniradius saccharolyticus sp. nov., isolated from sediment of a river.</title>
        <authorList>
            <person name="Liu H."/>
        </authorList>
    </citation>
    <scope>NUCLEOTIDE SEQUENCE [LARGE SCALE GENOMIC DNA]</scope>
    <source>
        <strain evidence="1 2">RY-2</strain>
    </source>
</reference>
<evidence type="ECO:0000313" key="1">
    <source>
        <dbReference type="EMBL" id="MCF1752678.1"/>
    </source>
</evidence>
<dbReference type="EMBL" id="JAKEVZ010000014">
    <property type="protein sequence ID" value="MCF1752678.1"/>
    <property type="molecule type" value="Genomic_DNA"/>
</dbReference>
<evidence type="ECO:0000313" key="2">
    <source>
        <dbReference type="Proteomes" id="UP001201449"/>
    </source>
</evidence>
<comment type="caution">
    <text evidence="1">The sequence shown here is derived from an EMBL/GenBank/DDBJ whole genome shotgun (WGS) entry which is preliminary data.</text>
</comment>
<keyword evidence="2" id="KW-1185">Reference proteome</keyword>
<gene>
    <name evidence="1" type="ORF">L0U89_16590</name>
</gene>
<name>A0ABS9C0N8_9BACT</name>
<sequence length="97" mass="11240">MSLEYFVASIANPSPPSHIGAPLQALWYDAKGNWQKAHDLVDGPDGKIYARIHAYLHRKEGDIWNADYWYRRAAESRPDISLDEEWEMLVIRLLKNS</sequence>